<proteinExistence type="predicted"/>
<organism evidence="2 3">
    <name type="scientific">Candidatus Thiodiazotropha taylori</name>
    <dbReference type="NCBI Taxonomy" id="2792791"/>
    <lineage>
        <taxon>Bacteria</taxon>
        <taxon>Pseudomonadati</taxon>
        <taxon>Pseudomonadota</taxon>
        <taxon>Gammaproteobacteria</taxon>
        <taxon>Chromatiales</taxon>
        <taxon>Sedimenticolaceae</taxon>
        <taxon>Candidatus Thiodiazotropha</taxon>
    </lineage>
</organism>
<protein>
    <submittedName>
        <fullName evidence="2">Uncharacterized protein</fullName>
    </submittedName>
</protein>
<keyword evidence="1" id="KW-0812">Transmembrane</keyword>
<accession>A0A9E4N583</accession>
<feature type="transmembrane region" description="Helical" evidence="1">
    <location>
        <begin position="105"/>
        <end position="123"/>
    </location>
</feature>
<name>A0A9E4N583_9GAMM</name>
<sequence length="131" mass="15260">MIEEKLHKGIALVIAVFFNTYWFAPFAYPTLPEKIQTLLSWHTYGALFPWPEWFGWVYFVVYMASLLGVVLLRRAFTHLFLGIVIFGHFSWVFTGAVVLTNIEMFVLSVLSALEGVLLSLIYFTKLRERLY</sequence>
<comment type="caution">
    <text evidence="2">The sequence shown here is derived from an EMBL/GenBank/DDBJ whole genome shotgun (WGS) entry which is preliminary data.</text>
</comment>
<keyword evidence="1" id="KW-0472">Membrane</keyword>
<gene>
    <name evidence="2" type="ORF">JAZ07_13165</name>
</gene>
<dbReference type="AlphaFoldDB" id="A0A9E4N583"/>
<feature type="transmembrane region" description="Helical" evidence="1">
    <location>
        <begin position="9"/>
        <end position="28"/>
    </location>
</feature>
<evidence type="ECO:0000256" key="1">
    <source>
        <dbReference type="SAM" id="Phobius"/>
    </source>
</evidence>
<dbReference type="Proteomes" id="UP000886667">
    <property type="component" value="Unassembled WGS sequence"/>
</dbReference>
<reference evidence="2" key="1">
    <citation type="journal article" date="2021" name="Proc. Natl. Acad. Sci. U.S.A.">
        <title>Global biogeography of chemosynthetic symbionts reveals both localized and globally distributed symbiont groups. .</title>
        <authorList>
            <person name="Osvatic J.T."/>
            <person name="Wilkins L.G.E."/>
            <person name="Leibrecht L."/>
            <person name="Leray M."/>
            <person name="Zauner S."/>
            <person name="Polzin J."/>
            <person name="Camacho Y."/>
            <person name="Gros O."/>
            <person name="van Gils J.A."/>
            <person name="Eisen J.A."/>
            <person name="Petersen J.M."/>
            <person name="Yuen B."/>
        </authorList>
    </citation>
    <scope>NUCLEOTIDE SEQUENCE</scope>
    <source>
        <strain evidence="2">MAGclacostrist064TRANS</strain>
    </source>
</reference>
<evidence type="ECO:0000313" key="3">
    <source>
        <dbReference type="Proteomes" id="UP000886667"/>
    </source>
</evidence>
<feature type="transmembrane region" description="Helical" evidence="1">
    <location>
        <begin position="53"/>
        <end position="72"/>
    </location>
</feature>
<keyword evidence="1" id="KW-1133">Transmembrane helix</keyword>
<dbReference type="EMBL" id="JAEPCM010000458">
    <property type="protein sequence ID" value="MCG7947288.1"/>
    <property type="molecule type" value="Genomic_DNA"/>
</dbReference>
<evidence type="ECO:0000313" key="2">
    <source>
        <dbReference type="EMBL" id="MCG7947288.1"/>
    </source>
</evidence>
<feature type="transmembrane region" description="Helical" evidence="1">
    <location>
        <begin position="79"/>
        <end position="99"/>
    </location>
</feature>